<dbReference type="FunFam" id="3.60.15.10:FF:000017">
    <property type="entry name" value="Lactamase beta 2"/>
    <property type="match status" value="1"/>
</dbReference>
<sequence length="262" mass="29431">MTLQGTNTYLIGTGNRRVLLDTGEDKNEEYLTSLMSVLKQHNTTVDKIVITHWHMDHIGGLSNVVAAMEDQVSVYKFPRIDPENAPVPATAIYIPLKHLDLIETEGATLRVYHTPGHTTDHVVVELEEEAAVFSGDCILGEGTTVFEDLHSYMASLKLILGMEPKVIYPGHGPVVEDPQTKISLYINHRNQREKQIMNTLDSSINKFFTPMELVKVIYKETPEHLHLAAVGNVLNHLKKLLKDEQVVQQGDMWCSVTMKGHL</sequence>
<dbReference type="InterPro" id="IPR036866">
    <property type="entry name" value="RibonucZ/Hydroxyglut_hydro"/>
</dbReference>
<accession>A0AAE1F712</accession>
<dbReference type="GO" id="GO:0004521">
    <property type="term" value="F:RNA endonuclease activity"/>
    <property type="evidence" value="ECO:0007669"/>
    <property type="project" value="TreeGrafter"/>
</dbReference>
<dbReference type="GO" id="GO:0003727">
    <property type="term" value="F:single-stranded RNA binding"/>
    <property type="evidence" value="ECO:0007669"/>
    <property type="project" value="TreeGrafter"/>
</dbReference>
<evidence type="ECO:0000313" key="7">
    <source>
        <dbReference type="EMBL" id="KAK3868710.1"/>
    </source>
</evidence>
<dbReference type="GO" id="GO:0016787">
    <property type="term" value="F:hydrolase activity"/>
    <property type="evidence" value="ECO:0007669"/>
    <property type="project" value="UniProtKB-KW"/>
</dbReference>
<evidence type="ECO:0000256" key="4">
    <source>
        <dbReference type="ARBA" id="ARBA00022833"/>
    </source>
</evidence>
<evidence type="ECO:0000256" key="3">
    <source>
        <dbReference type="ARBA" id="ARBA00022801"/>
    </source>
</evidence>
<dbReference type="SUPFAM" id="SSF56281">
    <property type="entry name" value="Metallo-hydrolase/oxidoreductase"/>
    <property type="match status" value="1"/>
</dbReference>
<dbReference type="Proteomes" id="UP001286313">
    <property type="component" value="Unassembled WGS sequence"/>
</dbReference>
<name>A0AAE1F712_PETCI</name>
<dbReference type="Gene3D" id="3.60.15.10">
    <property type="entry name" value="Ribonuclease Z/Hydroxyacylglutathione hydrolase-like"/>
    <property type="match status" value="1"/>
</dbReference>
<keyword evidence="3" id="KW-0378">Hydrolase</keyword>
<proteinExistence type="inferred from homology"/>
<dbReference type="FunFam" id="1.10.10.10:FF:000328">
    <property type="entry name" value="Lactamase beta 2"/>
    <property type="match status" value="1"/>
</dbReference>
<evidence type="ECO:0000256" key="2">
    <source>
        <dbReference type="ARBA" id="ARBA00022723"/>
    </source>
</evidence>
<dbReference type="PANTHER" id="PTHR23131:SF0">
    <property type="entry name" value="ENDORIBONUCLEASE LACTB2"/>
    <property type="match status" value="1"/>
</dbReference>
<reference evidence="7" key="1">
    <citation type="submission" date="2023-10" db="EMBL/GenBank/DDBJ databases">
        <title>Genome assemblies of two species of porcelain crab, Petrolisthes cinctipes and Petrolisthes manimaculis (Anomura: Porcellanidae).</title>
        <authorList>
            <person name="Angst P."/>
        </authorList>
    </citation>
    <scope>NUCLEOTIDE SEQUENCE</scope>
    <source>
        <strain evidence="7">PB745_01</strain>
        <tissue evidence="7">Gill</tissue>
    </source>
</reference>
<comment type="similarity">
    <text evidence="1">Belongs to the metallo-beta-lactamase superfamily. Glyoxalase II family.</text>
</comment>
<keyword evidence="8" id="KW-1185">Reference proteome</keyword>
<dbReference type="InterPro" id="IPR047921">
    <property type="entry name" value="LACTB2-like_MBL-fold"/>
</dbReference>
<dbReference type="InterPro" id="IPR050662">
    <property type="entry name" value="Sec-metab_biosynth-thioest"/>
</dbReference>
<comment type="caution">
    <text evidence="7">The sequence shown here is derived from an EMBL/GenBank/DDBJ whole genome shotgun (WGS) entry which is preliminary data.</text>
</comment>
<dbReference type="GO" id="GO:0046872">
    <property type="term" value="F:metal ion binding"/>
    <property type="evidence" value="ECO:0007669"/>
    <property type="project" value="UniProtKB-KW"/>
</dbReference>
<dbReference type="Gene3D" id="1.10.10.10">
    <property type="entry name" value="Winged helix-like DNA-binding domain superfamily/Winged helix DNA-binding domain"/>
    <property type="match status" value="1"/>
</dbReference>
<dbReference type="Pfam" id="PF17778">
    <property type="entry name" value="WHD_BLACT"/>
    <property type="match status" value="1"/>
</dbReference>
<evidence type="ECO:0000256" key="5">
    <source>
        <dbReference type="ARBA" id="ARBA00069358"/>
    </source>
</evidence>
<gene>
    <name evidence="7" type="ORF">Pcinc_025918</name>
</gene>
<dbReference type="EMBL" id="JAWQEG010002954">
    <property type="protein sequence ID" value="KAK3868710.1"/>
    <property type="molecule type" value="Genomic_DNA"/>
</dbReference>
<dbReference type="GO" id="GO:0005759">
    <property type="term" value="C:mitochondrial matrix"/>
    <property type="evidence" value="ECO:0007669"/>
    <property type="project" value="TreeGrafter"/>
</dbReference>
<dbReference type="InterPro" id="IPR036388">
    <property type="entry name" value="WH-like_DNA-bd_sf"/>
</dbReference>
<dbReference type="SMART" id="SM00849">
    <property type="entry name" value="Lactamase_B"/>
    <property type="match status" value="1"/>
</dbReference>
<dbReference type="AlphaFoldDB" id="A0AAE1F712"/>
<feature type="domain" description="Metallo-beta-lactamase" evidence="6">
    <location>
        <begin position="5"/>
        <end position="171"/>
    </location>
</feature>
<keyword evidence="2" id="KW-0479">Metal-binding</keyword>
<dbReference type="Pfam" id="PF00753">
    <property type="entry name" value="Lactamase_B"/>
    <property type="match status" value="1"/>
</dbReference>
<evidence type="ECO:0000256" key="1">
    <source>
        <dbReference type="ARBA" id="ARBA00006759"/>
    </source>
</evidence>
<evidence type="ECO:0000313" key="8">
    <source>
        <dbReference type="Proteomes" id="UP001286313"/>
    </source>
</evidence>
<dbReference type="GO" id="GO:0031123">
    <property type="term" value="P:RNA 3'-end processing"/>
    <property type="evidence" value="ECO:0007669"/>
    <property type="project" value="UniProtKB-ARBA"/>
</dbReference>
<dbReference type="InterPro" id="IPR001279">
    <property type="entry name" value="Metallo-B-lactamas"/>
</dbReference>
<dbReference type="InterPro" id="IPR041516">
    <property type="entry name" value="LACTB2_WH"/>
</dbReference>
<dbReference type="CDD" id="cd07722">
    <property type="entry name" value="LACTB2-like_MBL-fold"/>
    <property type="match status" value="1"/>
</dbReference>
<dbReference type="PANTHER" id="PTHR23131">
    <property type="entry name" value="ENDORIBONUCLEASE LACTB2"/>
    <property type="match status" value="1"/>
</dbReference>
<evidence type="ECO:0000259" key="6">
    <source>
        <dbReference type="SMART" id="SM00849"/>
    </source>
</evidence>
<organism evidence="7 8">
    <name type="scientific">Petrolisthes cinctipes</name>
    <name type="common">Flat porcelain crab</name>
    <dbReference type="NCBI Taxonomy" id="88211"/>
    <lineage>
        <taxon>Eukaryota</taxon>
        <taxon>Metazoa</taxon>
        <taxon>Ecdysozoa</taxon>
        <taxon>Arthropoda</taxon>
        <taxon>Crustacea</taxon>
        <taxon>Multicrustacea</taxon>
        <taxon>Malacostraca</taxon>
        <taxon>Eumalacostraca</taxon>
        <taxon>Eucarida</taxon>
        <taxon>Decapoda</taxon>
        <taxon>Pleocyemata</taxon>
        <taxon>Anomura</taxon>
        <taxon>Galatheoidea</taxon>
        <taxon>Porcellanidae</taxon>
        <taxon>Petrolisthes</taxon>
    </lineage>
</organism>
<protein>
    <recommendedName>
        <fullName evidence="5">Beta-lactamase-like protein 2 homolog</fullName>
    </recommendedName>
</protein>
<keyword evidence="4" id="KW-0862">Zinc</keyword>